<organism evidence="3 4">
    <name type="scientific">Kribbella speibonae</name>
    <dbReference type="NCBI Taxonomy" id="1572660"/>
    <lineage>
        <taxon>Bacteria</taxon>
        <taxon>Bacillati</taxon>
        <taxon>Actinomycetota</taxon>
        <taxon>Actinomycetes</taxon>
        <taxon>Propionibacteriales</taxon>
        <taxon>Kribbellaceae</taxon>
        <taxon>Kribbella</taxon>
    </lineage>
</organism>
<feature type="signal peptide" evidence="1">
    <location>
        <begin position="1"/>
        <end position="25"/>
    </location>
</feature>
<comment type="caution">
    <text evidence="3">The sequence shown here is derived from an EMBL/GenBank/DDBJ whole genome shotgun (WGS) entry which is preliminary data.</text>
</comment>
<dbReference type="InterPro" id="IPR046540">
    <property type="entry name" value="DMFA2_C"/>
</dbReference>
<dbReference type="Proteomes" id="UP000292385">
    <property type="component" value="Unassembled WGS sequence"/>
</dbReference>
<protein>
    <recommendedName>
        <fullName evidence="2">N,N-dimethylformamidase beta subunit-like C-terminal domain-containing protein</fullName>
    </recommendedName>
</protein>
<evidence type="ECO:0000313" key="4">
    <source>
        <dbReference type="Proteomes" id="UP000292385"/>
    </source>
</evidence>
<evidence type="ECO:0000259" key="2">
    <source>
        <dbReference type="Pfam" id="PF20254"/>
    </source>
</evidence>
<evidence type="ECO:0000256" key="1">
    <source>
        <dbReference type="SAM" id="SignalP"/>
    </source>
</evidence>
<keyword evidence="4" id="KW-1185">Reference proteome</keyword>
<feature type="domain" description="N,N-dimethylformamidase beta subunit-like C-terminal" evidence="2">
    <location>
        <begin position="340"/>
        <end position="693"/>
    </location>
</feature>
<reference evidence="3 4" key="1">
    <citation type="submission" date="2019-02" db="EMBL/GenBank/DDBJ databases">
        <title>Kribbella capetownensis sp. nov. and Kribbella speibonae sp. nov., isolated from soil.</title>
        <authorList>
            <person name="Curtis S.M."/>
            <person name="Norton I."/>
            <person name="Everest G.J."/>
            <person name="Meyers P.R."/>
        </authorList>
    </citation>
    <scope>NUCLEOTIDE SEQUENCE [LARGE SCALE GENOMIC DNA]</scope>
    <source>
        <strain evidence="3 4">SK5</strain>
    </source>
</reference>
<dbReference type="RefSeq" id="WP_131463049.1">
    <property type="nucleotide sequence ID" value="NZ_SJJY01000004.1"/>
</dbReference>
<dbReference type="Pfam" id="PF20254">
    <property type="entry name" value="DMFA2_C"/>
    <property type="match status" value="1"/>
</dbReference>
<name>A0ABY2A7D1_9ACTN</name>
<sequence length="755" mass="78450">MFRRLLASAAALVVAAAAIVFIDRAADAAAAGVSITATQASNGTTTLTYRATVLKAGAIREVTMAIPAGTTGRVTSINGTVSSVTSTVLRWRPARVTNVAVGARLAIPLYGLKLPAGGPWTLGFKSIGTAGQVITSGAGVLQPLKTYTAAVAVKATNPIPAQTTNLTYQATITKAGTLGAVRMQLPTGATGTYGTVNGTLFVSGGYATWKPKSPLNVAVGARLAIPVNNVQLSRFGGTMSLTVSATTATGTVLSTGAGSIAFIAPPAEMPAVAAAGFVAPPAGCPDTWPTTTAENARAGTGDWVIPTSMNGTLAAYLTQVSASCGDSVDLKVTSGNPVSVVAYRMGYYAGLGAREVWRQDDVPTVVQDAPTTGGASADGKPLRMTSAASWSKTLTIPVDKDWVPGTYLIKISDGTSATYAPLTVRDDTGTKHALMIQQATTTWQAYNSYGGSGFYTGGVDGGSGRLTFDRPYNEGQGSGQYLTLEQGLVFWAESKGLDVTYWTDNDLDQYGGQLPTRAGTLFLPGHDEYYSLRMRAALSQAIARGVNVANLGANTAYRVITFTDETRRAWDIDRYTDGYNSTTWRYLGDAYASQPLLGADYICPVMGNTLTTGGGWIFDGVPNGTALPGFIAGEVDYVWPDLYKQPGLTTVASGTGACRSNGRAAPMHVTAYTAPSGARVLNGSTFAYGCFLVGRCPSNWTVPSPDAASQKTVATMVANIAEWVSRGTIAVPAETTAAKIRVAVPKHPLQTNSQP</sequence>
<keyword evidence="1" id="KW-0732">Signal</keyword>
<evidence type="ECO:0000313" key="3">
    <source>
        <dbReference type="EMBL" id="TCC22816.1"/>
    </source>
</evidence>
<proteinExistence type="predicted"/>
<feature type="chain" id="PRO_5045266941" description="N,N-dimethylformamidase beta subunit-like C-terminal domain-containing protein" evidence="1">
    <location>
        <begin position="26"/>
        <end position="755"/>
    </location>
</feature>
<accession>A0ABY2A7D1</accession>
<dbReference type="EMBL" id="SJJY01000004">
    <property type="protein sequence ID" value="TCC22816.1"/>
    <property type="molecule type" value="Genomic_DNA"/>
</dbReference>
<gene>
    <name evidence="3" type="ORF">E0H58_20785</name>
</gene>